<keyword evidence="2" id="KW-1185">Reference proteome</keyword>
<name>A0ACC0BLQ6_CATRO</name>
<dbReference type="Proteomes" id="UP001060085">
    <property type="component" value="Linkage Group LG03"/>
</dbReference>
<protein>
    <submittedName>
        <fullName evidence="1">Uncharacterized protein</fullName>
    </submittedName>
</protein>
<accession>A0ACC0BLQ6</accession>
<organism evidence="1 2">
    <name type="scientific">Catharanthus roseus</name>
    <name type="common">Madagascar periwinkle</name>
    <name type="synonym">Vinca rosea</name>
    <dbReference type="NCBI Taxonomy" id="4058"/>
    <lineage>
        <taxon>Eukaryota</taxon>
        <taxon>Viridiplantae</taxon>
        <taxon>Streptophyta</taxon>
        <taxon>Embryophyta</taxon>
        <taxon>Tracheophyta</taxon>
        <taxon>Spermatophyta</taxon>
        <taxon>Magnoliopsida</taxon>
        <taxon>eudicotyledons</taxon>
        <taxon>Gunneridae</taxon>
        <taxon>Pentapetalae</taxon>
        <taxon>asterids</taxon>
        <taxon>lamiids</taxon>
        <taxon>Gentianales</taxon>
        <taxon>Apocynaceae</taxon>
        <taxon>Rauvolfioideae</taxon>
        <taxon>Vinceae</taxon>
        <taxon>Catharanthinae</taxon>
        <taxon>Catharanthus</taxon>
    </lineage>
</organism>
<evidence type="ECO:0000313" key="2">
    <source>
        <dbReference type="Proteomes" id="UP001060085"/>
    </source>
</evidence>
<gene>
    <name evidence="1" type="ORF">M9H77_13930</name>
</gene>
<proteinExistence type="predicted"/>
<comment type="caution">
    <text evidence="1">The sequence shown here is derived from an EMBL/GenBank/DDBJ whole genome shotgun (WGS) entry which is preliminary data.</text>
</comment>
<dbReference type="EMBL" id="CM044703">
    <property type="protein sequence ID" value="KAI5673566.1"/>
    <property type="molecule type" value="Genomic_DNA"/>
</dbReference>
<evidence type="ECO:0000313" key="1">
    <source>
        <dbReference type="EMBL" id="KAI5673566.1"/>
    </source>
</evidence>
<sequence length="128" mass="13073">MGPKPGGGGICNVPNPLGSDWVGGIKLKLKDGIPKFELSNGSIGGCSPLDPSPLSTSTCPGSTCSCLPEKGGTGGRPPPDPRPGYLRAPLLTPQHPDPIHAPRDGDATVVLGTSVGYRAVMDCSPKYR</sequence>
<reference evidence="2" key="1">
    <citation type="journal article" date="2023" name="Nat. Plants">
        <title>Single-cell RNA sequencing provides a high-resolution roadmap for understanding the multicellular compartmentation of specialized metabolism.</title>
        <authorList>
            <person name="Sun S."/>
            <person name="Shen X."/>
            <person name="Li Y."/>
            <person name="Li Y."/>
            <person name="Wang S."/>
            <person name="Li R."/>
            <person name="Zhang H."/>
            <person name="Shen G."/>
            <person name="Guo B."/>
            <person name="Wei J."/>
            <person name="Xu J."/>
            <person name="St-Pierre B."/>
            <person name="Chen S."/>
            <person name="Sun C."/>
        </authorList>
    </citation>
    <scope>NUCLEOTIDE SEQUENCE [LARGE SCALE GENOMIC DNA]</scope>
</reference>